<evidence type="ECO:0008006" key="3">
    <source>
        <dbReference type="Google" id="ProtNLM"/>
    </source>
</evidence>
<proteinExistence type="predicted"/>
<dbReference type="RefSeq" id="WP_124230965.1">
    <property type="nucleotide sequence ID" value="NZ_CP120749.1"/>
</dbReference>
<evidence type="ECO:0000313" key="1">
    <source>
        <dbReference type="EMBL" id="RQN26503.1"/>
    </source>
</evidence>
<evidence type="ECO:0000313" key="2">
    <source>
        <dbReference type="Proteomes" id="UP000273641"/>
    </source>
</evidence>
<accession>A0AAE8FWG0</accession>
<dbReference type="EMBL" id="RQNR01000001">
    <property type="protein sequence ID" value="RQN26503.1"/>
    <property type="molecule type" value="Genomic_DNA"/>
</dbReference>
<organism evidence="1 2">
    <name type="scientific">Clostridium perfringens</name>
    <dbReference type="NCBI Taxonomy" id="1502"/>
    <lineage>
        <taxon>Bacteria</taxon>
        <taxon>Bacillati</taxon>
        <taxon>Bacillota</taxon>
        <taxon>Clostridia</taxon>
        <taxon>Eubacteriales</taxon>
        <taxon>Clostridiaceae</taxon>
        <taxon>Clostridium</taxon>
    </lineage>
</organism>
<name>A0AAE8FWG0_CLOPF</name>
<gene>
    <name evidence="1" type="ORF">EHZ11_05040</name>
</gene>
<comment type="caution">
    <text evidence="1">The sequence shown here is derived from an EMBL/GenBank/DDBJ whole genome shotgun (WGS) entry which is preliminary data.</text>
</comment>
<protein>
    <recommendedName>
        <fullName evidence="3">DUF4007 family protein</fullName>
    </recommendedName>
</protein>
<dbReference type="Proteomes" id="UP000273641">
    <property type="component" value="Unassembled WGS sequence"/>
</dbReference>
<sequence length="271" mass="31470">MAIYDKNLRFHESFAPDLKYISKILELAQECYEGEILEISKITGIPSGVSSGKVKPSIIYASYMGLIDYEVENCIYKLSSTDLGKIIFAEDPFLIEKVTKSIMNYNLTDKNLGAPQWCYLFKVYSGNRSISKSDLKRDMEIYFNKNNIEMGPIIGTYKNDFSDLKLIDENSDNIVFNKCSVLIENLYVYGYTLLKTWEELYPYRKEITVLEVLNDMKWGISYGFDYDKILESLELLEQYNIIKLNKQLSPLTIIKLENSDDIKFDLYSMLI</sequence>
<dbReference type="AlphaFoldDB" id="A0AAE8FWG0"/>
<reference evidence="1 2" key="1">
    <citation type="submission" date="2018-11" db="EMBL/GenBank/DDBJ databases">
        <title>Draft genome sequences of potential pathogenic Clostridium perfringens from environmental surface water in the North West Province, South Africa.</title>
        <authorList>
            <person name="Fourie J.C.J."/>
            <person name="Sanko T.J."/>
            <person name="Bezuidenhout C."/>
            <person name="Mienie C."/>
            <person name="Adeleke R."/>
        </authorList>
    </citation>
    <scope>NUCLEOTIDE SEQUENCE [LARGE SCALE GENOMIC DNA]</scope>
    <source>
        <strain evidence="1 2">SC4-C13</strain>
    </source>
</reference>